<dbReference type="Proteomes" id="UP001374579">
    <property type="component" value="Unassembled WGS sequence"/>
</dbReference>
<reference evidence="1 2" key="1">
    <citation type="submission" date="2024-02" db="EMBL/GenBank/DDBJ databases">
        <title>Chromosome-scale genome assembly of the rough periwinkle Littorina saxatilis.</title>
        <authorList>
            <person name="De Jode A."/>
            <person name="Faria R."/>
            <person name="Formenti G."/>
            <person name="Sims Y."/>
            <person name="Smith T.P."/>
            <person name="Tracey A."/>
            <person name="Wood J.M.D."/>
            <person name="Zagrodzka Z.B."/>
            <person name="Johannesson K."/>
            <person name="Butlin R.K."/>
            <person name="Leder E.H."/>
        </authorList>
    </citation>
    <scope>NUCLEOTIDE SEQUENCE [LARGE SCALE GENOMIC DNA]</scope>
    <source>
        <strain evidence="1">Snail1</strain>
        <tissue evidence="1">Muscle</tissue>
    </source>
</reference>
<proteinExistence type="predicted"/>
<evidence type="ECO:0000313" key="2">
    <source>
        <dbReference type="Proteomes" id="UP001374579"/>
    </source>
</evidence>
<dbReference type="EMBL" id="JBAMIC010000004">
    <property type="protein sequence ID" value="KAK7107284.1"/>
    <property type="molecule type" value="Genomic_DNA"/>
</dbReference>
<sequence>MAGKQTTGLADSASYDHTGCIRVFDANISCHLVARLVNSKIHVFVGNSREVIVCCPGKPTAFELQRGQDGTWQIWVSTCMGSVYRKTLALKKTGGTESMDIDEPDGCNHSIFGDLLSDPEPTFQDSDIPKNKGPDEHNVCDMCEKDKIVSCSGKVIGICCTEEFLALACLEAKEAVVLIYPMNRLSSENPDNFAHKLPLPTHRISAGLKSEEQSPKLQVVVSSDGNCSSSSQMFVPPHLFSSVFGWESSVRNLSALLYSLPDGSVYCHPVDLTTSNPVSSWRLLCTVDSPVKDILSIKVNRTLTERESIAADLQKSMGLTMAPSSHSTLDAVLVVGASGKCCLMAVMPTQGSVTTDFFGVTTVFTLPSRVQCCCSRDQTVFVSSGHTISKCSLTLCRDEGSECKQFGVDVNSEQLFSASVSSMWLSGPENTLVCETVNRDLVEFDTSVQATEDNKGSTGLHQPSLKELLLGVDVNQAKVTDLKTRQQEMNAFLQQLNLASHMLNFHHPHANTSGEAAPISSKVSIQSEVGYHAVEYHVAVKVTNQSGVALTEDWSLVATLCEVNGVRSSESQCPQHNEPPSSHAMKLSNGLEAGHTVYFKIPVQYSPSSPGLQVNVSLVLLSAQSLHAQSGKSEALQSGLVVPLRETMVDLFHFLHLRQPGFVLPQVADPVCVIRQTVAELKGSGRRTTDAEKKLSGQSYSISESLEVSAESSALSTPVDILLSVLGDSQSDLSSLTHSSVVLQAPCGSIVTVSVDPGAVDPAVVQEKTWTVVMKSSDILLLARARLALKRRMQKIPRQQRDVCVQEFHKMLRKTEALQQDLQNIQHEARGKSGAGSALHLTRLCSLYETMRTETFL</sequence>
<accession>A0AAN9GGS7</accession>
<dbReference type="PANTHER" id="PTHR14890:SF1">
    <property type="entry name" value="FANCONI ANEMIA CORE COMPLEX-ASSOCIATED PROTEIN 100"/>
    <property type="match status" value="1"/>
</dbReference>
<gene>
    <name evidence="1" type="ORF">V1264_015232</name>
</gene>
<dbReference type="GO" id="GO:0005654">
    <property type="term" value="C:nucleoplasm"/>
    <property type="evidence" value="ECO:0007669"/>
    <property type="project" value="TreeGrafter"/>
</dbReference>
<protein>
    <submittedName>
        <fullName evidence="1">Uncharacterized protein</fullName>
    </submittedName>
</protein>
<name>A0AAN9GGS7_9CAEN</name>
<dbReference type="AlphaFoldDB" id="A0AAN9GGS7"/>
<dbReference type="InterPro" id="IPR029251">
    <property type="entry name" value="Faap100"/>
</dbReference>
<evidence type="ECO:0000313" key="1">
    <source>
        <dbReference type="EMBL" id="KAK7107284.1"/>
    </source>
</evidence>
<organism evidence="1 2">
    <name type="scientific">Littorina saxatilis</name>
    <dbReference type="NCBI Taxonomy" id="31220"/>
    <lineage>
        <taxon>Eukaryota</taxon>
        <taxon>Metazoa</taxon>
        <taxon>Spiralia</taxon>
        <taxon>Lophotrochozoa</taxon>
        <taxon>Mollusca</taxon>
        <taxon>Gastropoda</taxon>
        <taxon>Caenogastropoda</taxon>
        <taxon>Littorinimorpha</taxon>
        <taxon>Littorinoidea</taxon>
        <taxon>Littorinidae</taxon>
        <taxon>Littorina</taxon>
    </lineage>
</organism>
<dbReference type="GO" id="GO:0043240">
    <property type="term" value="C:Fanconi anaemia nuclear complex"/>
    <property type="evidence" value="ECO:0007669"/>
    <property type="project" value="InterPro"/>
</dbReference>
<dbReference type="GO" id="GO:0036297">
    <property type="term" value="P:interstrand cross-link repair"/>
    <property type="evidence" value="ECO:0007669"/>
    <property type="project" value="InterPro"/>
</dbReference>
<dbReference type="PANTHER" id="PTHR14890">
    <property type="entry name" value="FANCONI ANEMIA CORE COMPLEX-ASSOCIATED PROTEIN 100"/>
    <property type="match status" value="1"/>
</dbReference>
<keyword evidence="2" id="KW-1185">Reference proteome</keyword>
<comment type="caution">
    <text evidence="1">The sequence shown here is derived from an EMBL/GenBank/DDBJ whole genome shotgun (WGS) entry which is preliminary data.</text>
</comment>